<keyword evidence="1" id="KW-0472">Membrane</keyword>
<dbReference type="Proteomes" id="UP001150266">
    <property type="component" value="Unassembled WGS sequence"/>
</dbReference>
<dbReference type="EMBL" id="JAOTPV010000014">
    <property type="protein sequence ID" value="KAJ4475588.1"/>
    <property type="molecule type" value="Genomic_DNA"/>
</dbReference>
<evidence type="ECO:0000313" key="3">
    <source>
        <dbReference type="Proteomes" id="UP001150266"/>
    </source>
</evidence>
<keyword evidence="1" id="KW-1133">Transmembrane helix</keyword>
<sequence>MLWRMVSLLLVIVHLFLCHPMLCPCLALYIQTWLSLLQILHYIILFHVLSHIH</sequence>
<accession>A0A9W9A6K0</accession>
<organism evidence="2 3">
    <name type="scientific">Lentinula aciculospora</name>
    <dbReference type="NCBI Taxonomy" id="153920"/>
    <lineage>
        <taxon>Eukaryota</taxon>
        <taxon>Fungi</taxon>
        <taxon>Dikarya</taxon>
        <taxon>Basidiomycota</taxon>
        <taxon>Agaricomycotina</taxon>
        <taxon>Agaricomycetes</taxon>
        <taxon>Agaricomycetidae</taxon>
        <taxon>Agaricales</taxon>
        <taxon>Marasmiineae</taxon>
        <taxon>Omphalotaceae</taxon>
        <taxon>Lentinula</taxon>
    </lineage>
</organism>
<proteinExistence type="predicted"/>
<comment type="caution">
    <text evidence="2">The sequence shown here is derived from an EMBL/GenBank/DDBJ whole genome shotgun (WGS) entry which is preliminary data.</text>
</comment>
<name>A0A9W9A6K0_9AGAR</name>
<gene>
    <name evidence="2" type="ORF">J3R30DRAFT_3500841</name>
</gene>
<evidence type="ECO:0000256" key="1">
    <source>
        <dbReference type="SAM" id="Phobius"/>
    </source>
</evidence>
<dbReference type="AlphaFoldDB" id="A0A9W9A6K0"/>
<keyword evidence="3" id="KW-1185">Reference proteome</keyword>
<feature type="transmembrane region" description="Helical" evidence="1">
    <location>
        <begin position="30"/>
        <end position="49"/>
    </location>
</feature>
<evidence type="ECO:0000313" key="2">
    <source>
        <dbReference type="EMBL" id="KAJ4475588.1"/>
    </source>
</evidence>
<reference evidence="2" key="1">
    <citation type="submission" date="2022-08" db="EMBL/GenBank/DDBJ databases">
        <title>A Global Phylogenomic Analysis of the Shiitake Genus Lentinula.</title>
        <authorList>
            <consortium name="DOE Joint Genome Institute"/>
            <person name="Sierra-Patev S."/>
            <person name="Min B."/>
            <person name="Naranjo-Ortiz M."/>
            <person name="Looney B."/>
            <person name="Konkel Z."/>
            <person name="Slot J.C."/>
            <person name="Sakamoto Y."/>
            <person name="Steenwyk J.L."/>
            <person name="Rokas A."/>
            <person name="Carro J."/>
            <person name="Camarero S."/>
            <person name="Ferreira P."/>
            <person name="Molpeceres G."/>
            <person name="Ruiz-Duenas F.J."/>
            <person name="Serrano A."/>
            <person name="Henrissat B."/>
            <person name="Drula E."/>
            <person name="Hughes K.W."/>
            <person name="Mata J.L."/>
            <person name="Ishikawa N.K."/>
            <person name="Vargas-Isla R."/>
            <person name="Ushijima S."/>
            <person name="Smith C.A."/>
            <person name="Ahrendt S."/>
            <person name="Andreopoulos W."/>
            <person name="He G."/>
            <person name="Labutti K."/>
            <person name="Lipzen A."/>
            <person name="Ng V."/>
            <person name="Riley R."/>
            <person name="Sandor L."/>
            <person name="Barry K."/>
            <person name="Martinez A.T."/>
            <person name="Xiao Y."/>
            <person name="Gibbons J.G."/>
            <person name="Terashima K."/>
            <person name="Grigoriev I.V."/>
            <person name="Hibbett D.S."/>
        </authorList>
    </citation>
    <scope>NUCLEOTIDE SEQUENCE</scope>
    <source>
        <strain evidence="2">JLM2183</strain>
    </source>
</reference>
<keyword evidence="1" id="KW-0812">Transmembrane</keyword>
<protein>
    <submittedName>
        <fullName evidence="2">Uncharacterized protein</fullName>
    </submittedName>
</protein>